<dbReference type="GO" id="GO:0005874">
    <property type="term" value="C:microtubule"/>
    <property type="evidence" value="ECO:0007669"/>
    <property type="project" value="UniProtKB-KW"/>
</dbReference>
<dbReference type="InterPro" id="IPR007259">
    <property type="entry name" value="GCP"/>
</dbReference>
<comment type="function">
    <text evidence="7">Component of the gamma-tubulin ring complex (gTuRC) which mediates microtubule nucleation. The gTuRC regulates the minus-end nucleation of alpha-beta tubulin heterodimers that grow into microtubule protafilaments, a critical step in centrosome duplication and spindle formation. Plays a role in neuronal migration.</text>
</comment>
<dbReference type="SMART" id="SM00355">
    <property type="entry name" value="ZnF_C2H2"/>
    <property type="match status" value="2"/>
</dbReference>
<dbReference type="InterPro" id="IPR012934">
    <property type="entry name" value="Znf_AD"/>
</dbReference>
<dbReference type="GO" id="GO:0051225">
    <property type="term" value="P:spindle assembly"/>
    <property type="evidence" value="ECO:0007669"/>
    <property type="project" value="TreeGrafter"/>
</dbReference>
<organism evidence="12 13">
    <name type="scientific">Anopheles merus</name>
    <name type="common">Mosquito</name>
    <dbReference type="NCBI Taxonomy" id="30066"/>
    <lineage>
        <taxon>Eukaryota</taxon>
        <taxon>Metazoa</taxon>
        <taxon>Ecdysozoa</taxon>
        <taxon>Arthropoda</taxon>
        <taxon>Hexapoda</taxon>
        <taxon>Insecta</taxon>
        <taxon>Pterygota</taxon>
        <taxon>Neoptera</taxon>
        <taxon>Endopterygota</taxon>
        <taxon>Diptera</taxon>
        <taxon>Nematocera</taxon>
        <taxon>Culicoidea</taxon>
        <taxon>Culicidae</taxon>
        <taxon>Anophelinae</taxon>
        <taxon>Anopheles</taxon>
    </lineage>
</organism>
<keyword evidence="9" id="KW-0479">Metal-binding</keyword>
<feature type="binding site" evidence="9">
    <location>
        <position position="994"/>
    </location>
    <ligand>
        <name>Zn(2+)</name>
        <dbReference type="ChEBI" id="CHEBI:29105"/>
    </ligand>
</feature>
<feature type="binding site" evidence="9">
    <location>
        <position position="997"/>
    </location>
    <ligand>
        <name>Zn(2+)</name>
        <dbReference type="ChEBI" id="CHEBI:29105"/>
    </ligand>
</feature>
<feature type="region of interest" description="Disordered" evidence="10">
    <location>
        <begin position="168"/>
        <end position="192"/>
    </location>
</feature>
<dbReference type="Gene3D" id="3.30.160.60">
    <property type="entry name" value="Classic Zinc Finger"/>
    <property type="match status" value="1"/>
</dbReference>
<dbReference type="VEuPathDB" id="VectorBase:AMEM21_009935"/>
<dbReference type="PROSITE" id="PS00028">
    <property type="entry name" value="ZINC_FINGER_C2H2_1"/>
    <property type="match status" value="1"/>
</dbReference>
<dbReference type="GO" id="GO:0000922">
    <property type="term" value="C:spindle pole"/>
    <property type="evidence" value="ECO:0007669"/>
    <property type="project" value="InterPro"/>
</dbReference>
<protein>
    <recommendedName>
        <fullName evidence="6">Gamma-tubulin complex component 2</fullName>
    </recommendedName>
</protein>
<dbReference type="PANTHER" id="PTHR19302">
    <property type="entry name" value="GAMMA TUBULIN COMPLEX PROTEIN"/>
    <property type="match status" value="1"/>
</dbReference>
<dbReference type="GO" id="GO:0051011">
    <property type="term" value="F:microtubule minus-end binding"/>
    <property type="evidence" value="ECO:0007669"/>
    <property type="project" value="TreeGrafter"/>
</dbReference>
<dbReference type="InterPro" id="IPR040457">
    <property type="entry name" value="GCP_C"/>
</dbReference>
<dbReference type="Pfam" id="PF04130">
    <property type="entry name" value="GCP_C_terminal"/>
    <property type="match status" value="1"/>
</dbReference>
<evidence type="ECO:0000256" key="7">
    <source>
        <dbReference type="ARBA" id="ARBA00093403"/>
    </source>
</evidence>
<evidence type="ECO:0000256" key="8">
    <source>
        <dbReference type="ARBA" id="ARBA00093572"/>
    </source>
</evidence>
<comment type="similarity">
    <text evidence="2">Belongs to the TUBGCP family.</text>
</comment>
<proteinExistence type="inferred from homology"/>
<evidence type="ECO:0000256" key="10">
    <source>
        <dbReference type="SAM" id="MobiDB-lite"/>
    </source>
</evidence>
<keyword evidence="13" id="KW-1185">Reference proteome</keyword>
<evidence type="ECO:0000313" key="12">
    <source>
        <dbReference type="EnsemblMetazoa" id="AMEM005278-PA"/>
    </source>
</evidence>
<dbReference type="GO" id="GO:0000278">
    <property type="term" value="P:mitotic cell cycle"/>
    <property type="evidence" value="ECO:0007669"/>
    <property type="project" value="TreeGrafter"/>
</dbReference>
<sequence length="1352" mass="152071">MSTEIVAKKLLAELVKKSGLTYTTDNIVTIFLNRDGKYSSKRLATLLAQLFKPFPNGSKYVDMYAPANTKESYPALVMVLNRFANDLKTAHAEKAAATVASAAATVAAQEQSIKSDTSGTAVPTVSSEPVHKRVSLFESPPLSSTRIIPDQVTPENVQEIKEKLVQATSNPASNRLSSSTSLPPGSMMAAHHHHNYPSLSRPAGFEFSHRKAPIVSWNFNYDELYPLQSKANVAAIPVASQEPIVLKEVLNCLIGIKGTLITPRKGATTLDPDGALAVEFQLSNQLTESCRDMVVEVLPLAANYSAVQSFIEGASVTEGGVVLQALRSVLKTIMTDYYLSIAQLDDLRCRRGLSLQRLIQFLKPVYPTMEELAATVSEIRRSNARGGQVLSLLHDRITAKSGTNHAQKVLVHLVESAAAPFMEMLELWIYRGVINDPQQEFFIDHSSMELTENELVDYWEKQYTIRNEKVPCFLAKHADIILRTGKYLNVVRVCGGAEFQPGNANGGGGGGVTTTDLLNASSATARTTTAVKRLQYAHFDQSYLDEIEEAYNFASSSLLNLIMNKYDLMGRLLSVKRYFLLQQGDFITEFMDAVEEDLRKSVDTLHPIRLANLLDVTLGLSSAKYDEYHDDLKTMLLPYGIVTQISKIVNNEDAFVDTLSDTSQLKGVECFTFTYKAQWPVSIVLNLWTISKYQMIFRQLFYLKYVERILCRVWIANNETRQFAPNPAKLYRSAFTLRQKMLIAIQSFESYMMIEVIEPNWHIFYQNMKQVKNIDDVLNYHQDFLDQCLKNCMLTEPDLLKPIINLCNICIKFCDFLATATTMAPTETFSERVEQFRQDFTDQLMTLLRKIADVATLSTSEPVPSVMSRPPITLSKRQKLDEVRIKLLSNLYNKDEHNTGSENDHTYSEAKTDEPEQRDPLNGCKKSIYFLQRYPNVCAFCLRLMEDDSVFLPLGHFHDSLECTIEQKLDEITGDPMDQEDRSDVQNLLPDKVCEECLETLIKFHQYQRQLDCMKKFSTSIAHLLHGNPNPLENLYQDQGPYLVNILRNLDIAQGKRVNQSLEQVLEEVTSYGQDKQNLPIYAEGPADPRSFDQSSSTDDALSESMDTCDESGTTGPTVTKTPVSARPGERTLEIYEVPHGNSRKRLAEKNETPKLHTCPYSTICQKWFLTEEAMQQHIKEEHKSFDCHICGSKIAFYDLYQKHMESHTIARALLRSHNRTRALSESISSVISDESTQLEQKKRPKPTGNYVCGTCLGVFVDDQDFSSHRCSLASSTKLATPQDILLSRRNRNFTISPEHAVGATAGSKCIASKTFFPPVVTANHSNDNSVKLLDIQILHQEHSAAESEENE</sequence>
<keyword evidence="4" id="KW-0493">Microtubule</keyword>
<evidence type="ECO:0000313" key="13">
    <source>
        <dbReference type="Proteomes" id="UP000075903"/>
    </source>
</evidence>
<reference evidence="12" key="1">
    <citation type="submission" date="2020-05" db="UniProtKB">
        <authorList>
            <consortium name="EnsemblMetazoa"/>
        </authorList>
    </citation>
    <scope>IDENTIFICATION</scope>
    <source>
        <strain evidence="12">MAF</strain>
    </source>
</reference>
<evidence type="ECO:0000256" key="3">
    <source>
        <dbReference type="ARBA" id="ARBA00022490"/>
    </source>
</evidence>
<name>A0A182UXE0_ANOME</name>
<dbReference type="InterPro" id="IPR041470">
    <property type="entry name" value="GCP_N"/>
</dbReference>
<feature type="compositionally biased region" description="Low complexity" evidence="10">
    <location>
        <begin position="1112"/>
        <end position="1125"/>
    </location>
</feature>
<dbReference type="Pfam" id="PF17681">
    <property type="entry name" value="GCP_N_terminal"/>
    <property type="match status" value="1"/>
</dbReference>
<dbReference type="GO" id="GO:0008270">
    <property type="term" value="F:zinc ion binding"/>
    <property type="evidence" value="ECO:0007669"/>
    <property type="project" value="UniProtKB-UniRule"/>
</dbReference>
<dbReference type="GO" id="GO:0005813">
    <property type="term" value="C:centrosome"/>
    <property type="evidence" value="ECO:0007669"/>
    <property type="project" value="UniProtKB-SubCell"/>
</dbReference>
<keyword evidence="9" id="KW-0862">Zinc</keyword>
<dbReference type="GO" id="GO:0005634">
    <property type="term" value="C:nucleus"/>
    <property type="evidence" value="ECO:0007669"/>
    <property type="project" value="InterPro"/>
</dbReference>
<comment type="subcellular location">
    <subcellularLocation>
        <location evidence="1">Cytoplasm</location>
        <location evidence="1">Cytoskeleton</location>
        <location evidence="1">Microtubule organizing center</location>
        <location evidence="1">Centrosome</location>
    </subcellularLocation>
</comment>
<evidence type="ECO:0000256" key="2">
    <source>
        <dbReference type="ARBA" id="ARBA00010337"/>
    </source>
</evidence>
<feature type="binding site" evidence="9">
    <location>
        <position position="941"/>
    </location>
    <ligand>
        <name>Zn(2+)</name>
        <dbReference type="ChEBI" id="CHEBI:29105"/>
    </ligand>
</feature>
<feature type="compositionally biased region" description="Polar residues" evidence="10">
    <location>
        <begin position="168"/>
        <end position="183"/>
    </location>
</feature>
<dbReference type="InterPro" id="IPR042241">
    <property type="entry name" value="GCP_C_sf"/>
</dbReference>
<keyword evidence="9" id="KW-0863">Zinc-finger</keyword>
<evidence type="ECO:0000256" key="6">
    <source>
        <dbReference type="ARBA" id="ARBA00071900"/>
    </source>
</evidence>
<dbReference type="VEuPathDB" id="VectorBase:AMEM005278"/>
<dbReference type="EnsemblMetazoa" id="AMEM005278-RA">
    <property type="protein sequence ID" value="AMEM005278-PA"/>
    <property type="gene ID" value="AMEM005278"/>
</dbReference>
<dbReference type="STRING" id="30066.A0A182UXE0"/>
<evidence type="ECO:0000256" key="4">
    <source>
        <dbReference type="ARBA" id="ARBA00022701"/>
    </source>
</evidence>
<feature type="region of interest" description="Disordered" evidence="10">
    <location>
        <begin position="1077"/>
        <end position="1127"/>
    </location>
</feature>
<dbReference type="GO" id="GO:0000930">
    <property type="term" value="C:gamma-tubulin complex"/>
    <property type="evidence" value="ECO:0007669"/>
    <property type="project" value="TreeGrafter"/>
</dbReference>
<feature type="binding site" evidence="9">
    <location>
        <position position="938"/>
    </location>
    <ligand>
        <name>Zn(2+)</name>
        <dbReference type="ChEBI" id="CHEBI:29105"/>
    </ligand>
</feature>
<dbReference type="GO" id="GO:0043015">
    <property type="term" value="F:gamma-tubulin binding"/>
    <property type="evidence" value="ECO:0007669"/>
    <property type="project" value="InterPro"/>
</dbReference>
<feature type="domain" description="ZAD" evidence="11">
    <location>
        <begin position="936"/>
        <end position="1021"/>
    </location>
</feature>
<dbReference type="PANTHER" id="PTHR19302:SF13">
    <property type="entry name" value="GAMMA-TUBULIN COMPLEX COMPONENT 2"/>
    <property type="match status" value="1"/>
</dbReference>
<dbReference type="Gene3D" id="1.20.120.1900">
    <property type="entry name" value="Gamma-tubulin complex, C-terminal domain"/>
    <property type="match status" value="1"/>
</dbReference>
<evidence type="ECO:0000256" key="1">
    <source>
        <dbReference type="ARBA" id="ARBA00004300"/>
    </source>
</evidence>
<dbReference type="Proteomes" id="UP000075903">
    <property type="component" value="Unassembled WGS sequence"/>
</dbReference>
<dbReference type="GO" id="GO:0051321">
    <property type="term" value="P:meiotic cell cycle"/>
    <property type="evidence" value="ECO:0007669"/>
    <property type="project" value="TreeGrafter"/>
</dbReference>
<dbReference type="FunFam" id="1.20.120.1900:FF:000002">
    <property type="entry name" value="Gamma-tubulin complex component"/>
    <property type="match status" value="1"/>
</dbReference>
<feature type="region of interest" description="Disordered" evidence="10">
    <location>
        <begin position="894"/>
        <end position="919"/>
    </location>
</feature>
<dbReference type="GO" id="GO:0031122">
    <property type="term" value="P:cytoplasmic microtubule organization"/>
    <property type="evidence" value="ECO:0007669"/>
    <property type="project" value="TreeGrafter"/>
</dbReference>
<evidence type="ECO:0000256" key="9">
    <source>
        <dbReference type="PROSITE-ProRule" id="PRU01263"/>
    </source>
</evidence>
<dbReference type="GO" id="GO:0007020">
    <property type="term" value="P:microtubule nucleation"/>
    <property type="evidence" value="ECO:0007669"/>
    <property type="project" value="InterPro"/>
</dbReference>
<keyword evidence="3" id="KW-0963">Cytoplasm</keyword>
<keyword evidence="5" id="KW-0206">Cytoskeleton</keyword>
<dbReference type="PROSITE" id="PS51915">
    <property type="entry name" value="ZAD"/>
    <property type="match status" value="1"/>
</dbReference>
<accession>A0A182UXE0</accession>
<evidence type="ECO:0000259" key="11">
    <source>
        <dbReference type="PROSITE" id="PS51915"/>
    </source>
</evidence>
<comment type="subunit">
    <text evidence="8">Component of the gamma-tubulin ring complex (gTuRC) consisting of TUBGCP2, TUBGCP3, TUBGCP4, TUBGCP5 and TUBGCP6 and gamma-tubulin TUBG1 or TUBG2. TUBGCP2, TUBGCP3, TUBGCP4, TUBGCP5 and TUBGCP6 assemble in a 5:5:2:1:1 stoichiometry; each is associated with a gamma-tubulin, thereby arranging 14 gamma-tubulins in a helical manner. Gamma-tubulin at the first position is blocked by TUBGCP3 at the last position, allowing 13 protafilaments to grow into a microtubule. The gTuRC (via TUBGCP3 and TUBGCP6) interacts with ACTB and MZT1; the interactions form a luminal bridge that stabilizes the initial structure during complex assembly. The gTuRC (via TUBGCP2) interacts with MZT2A/MZT2B and CDK5RAP2 (via CM1 motif); the interactions play a role in gTuRC activation. Interacts with ATF5; the ATF5:PCNT:polyglutamylated tubulin (PGT) tripartite unites the mother centriole and the pericentriolar material (PCM) in the centrosome.</text>
</comment>
<dbReference type="InterPro" id="IPR013087">
    <property type="entry name" value="Znf_C2H2_type"/>
</dbReference>
<evidence type="ECO:0000256" key="5">
    <source>
        <dbReference type="ARBA" id="ARBA00023212"/>
    </source>
</evidence>